<comment type="caution">
    <text evidence="2">The sequence shown here is derived from an EMBL/GenBank/DDBJ whole genome shotgun (WGS) entry which is preliminary data.</text>
</comment>
<feature type="region of interest" description="Disordered" evidence="1">
    <location>
        <begin position="1"/>
        <end position="45"/>
    </location>
</feature>
<dbReference type="SUPFAM" id="SSF53098">
    <property type="entry name" value="Ribonuclease H-like"/>
    <property type="match status" value="1"/>
</dbReference>
<dbReference type="EMBL" id="JASSZA010000001">
    <property type="protein sequence ID" value="KAK2120828.1"/>
    <property type="molecule type" value="Genomic_DNA"/>
</dbReference>
<evidence type="ECO:0000313" key="3">
    <source>
        <dbReference type="Proteomes" id="UP001266305"/>
    </source>
</evidence>
<name>A0ABQ9WGR1_SAGOE</name>
<dbReference type="PANTHER" id="PTHR47765">
    <property type="entry name" value="3'-5' EXONUCLEASE DOMAIN-CONTAINING PROTEIN"/>
    <property type="match status" value="1"/>
</dbReference>
<keyword evidence="3" id="KW-1185">Reference proteome</keyword>
<organism evidence="2 3">
    <name type="scientific">Saguinus oedipus</name>
    <name type="common">Cotton-top tamarin</name>
    <name type="synonym">Oedipomidas oedipus</name>
    <dbReference type="NCBI Taxonomy" id="9490"/>
    <lineage>
        <taxon>Eukaryota</taxon>
        <taxon>Metazoa</taxon>
        <taxon>Chordata</taxon>
        <taxon>Craniata</taxon>
        <taxon>Vertebrata</taxon>
        <taxon>Euteleostomi</taxon>
        <taxon>Mammalia</taxon>
        <taxon>Eutheria</taxon>
        <taxon>Euarchontoglires</taxon>
        <taxon>Primates</taxon>
        <taxon>Haplorrhini</taxon>
        <taxon>Platyrrhini</taxon>
        <taxon>Cebidae</taxon>
        <taxon>Callitrichinae</taxon>
        <taxon>Saguinus</taxon>
    </lineage>
</organism>
<protein>
    <submittedName>
        <fullName evidence="2">Uncharacterized protein</fullName>
    </submittedName>
</protein>
<dbReference type="Proteomes" id="UP001266305">
    <property type="component" value="Unassembled WGS sequence"/>
</dbReference>
<proteinExistence type="predicted"/>
<accession>A0ABQ9WGR1</accession>
<evidence type="ECO:0000313" key="2">
    <source>
        <dbReference type="EMBL" id="KAK2120828.1"/>
    </source>
</evidence>
<reference evidence="2 3" key="1">
    <citation type="submission" date="2023-05" db="EMBL/GenBank/DDBJ databases">
        <title>B98-5 Cell Line De Novo Hybrid Assembly: An Optical Mapping Approach.</title>
        <authorList>
            <person name="Kananen K."/>
            <person name="Auerbach J.A."/>
            <person name="Kautto E."/>
            <person name="Blachly J.S."/>
        </authorList>
    </citation>
    <scope>NUCLEOTIDE SEQUENCE [LARGE SCALE GENOMIC DNA]</scope>
    <source>
        <strain evidence="2">B95-8</strain>
        <tissue evidence="2">Cell line</tissue>
    </source>
</reference>
<dbReference type="Gene3D" id="3.30.420.10">
    <property type="entry name" value="Ribonuclease H-like superfamily/Ribonuclease H"/>
    <property type="match status" value="1"/>
</dbReference>
<dbReference type="InterPro" id="IPR036397">
    <property type="entry name" value="RNaseH_sf"/>
</dbReference>
<sequence length="271" mass="28689">MWVEEPGLQTPPPNRPQTVPSSPAVRVAGDQGHGDATSSVPPRVAEADSKLDMKDVKDRYYQLPIPRENIYLLASQEDLARHKDALLQKESGSGTLALVSPTAPAPSVQGGVSLKPGLPELFSPPGCGPCRAELAPTLTPAYLCLQPQQVVGVDLEWTPVFIAGGRPRPSLLQVAMEGCVFLLYILAFTQPPAGQGAQAFSQLVTQLLSDPFITKLEGKQPEPLPNPFLHTPQGGVLGAPGVRGNSAIPPHPFLCVPGEGYWVHLGSSALP</sequence>
<dbReference type="InterPro" id="IPR012337">
    <property type="entry name" value="RNaseH-like_sf"/>
</dbReference>
<evidence type="ECO:0000256" key="1">
    <source>
        <dbReference type="SAM" id="MobiDB-lite"/>
    </source>
</evidence>
<dbReference type="InterPro" id="IPR052408">
    <property type="entry name" value="Exonuclease_MUT-7-like"/>
</dbReference>
<dbReference type="PANTHER" id="PTHR47765:SF2">
    <property type="entry name" value="EXONUCLEASE MUT-7 HOMOLOG"/>
    <property type="match status" value="1"/>
</dbReference>
<gene>
    <name evidence="2" type="ORF">P7K49_002214</name>
</gene>